<sequence length="170" mass="18706">MILFSIINFVLTTGATLILLVLIFNPNWLVAVANNNSFHLGIRGYSTSTAKFDLSGISSYGKNSPFCIGACPKFEEGNKILLALMSIMIFALVALAIIKGLLLCFSKILKYLFIILYACLAISSVVLPILYDLYFKKSINKSFNVSNSFNLYLSLALVPIFIVLAVLAKF</sequence>
<keyword evidence="3" id="KW-1185">Reference proteome</keyword>
<organism evidence="2 3">
    <name type="scientific">Bonamia ostreae</name>
    <dbReference type="NCBI Taxonomy" id="126728"/>
    <lineage>
        <taxon>Eukaryota</taxon>
        <taxon>Sar</taxon>
        <taxon>Rhizaria</taxon>
        <taxon>Endomyxa</taxon>
        <taxon>Ascetosporea</taxon>
        <taxon>Haplosporida</taxon>
        <taxon>Bonamia</taxon>
    </lineage>
</organism>
<evidence type="ECO:0000313" key="3">
    <source>
        <dbReference type="Proteomes" id="UP001439008"/>
    </source>
</evidence>
<keyword evidence="1" id="KW-0472">Membrane</keyword>
<keyword evidence="1" id="KW-1133">Transmembrane helix</keyword>
<feature type="transmembrane region" description="Helical" evidence="1">
    <location>
        <begin position="151"/>
        <end position="168"/>
    </location>
</feature>
<comment type="caution">
    <text evidence="2">The sequence shown here is derived from an EMBL/GenBank/DDBJ whole genome shotgun (WGS) entry which is preliminary data.</text>
</comment>
<proteinExistence type="predicted"/>
<reference evidence="2 3" key="1">
    <citation type="journal article" date="2024" name="BMC Biol.">
        <title>Comparative genomics of Ascetosporea gives new insight into the evolutionary basis for animal parasitism in Rhizaria.</title>
        <authorList>
            <person name="Hiltunen Thoren M."/>
            <person name="Onut-Brannstrom I."/>
            <person name="Alfjorden A."/>
            <person name="Peckova H."/>
            <person name="Swords F."/>
            <person name="Hooper C."/>
            <person name="Holzer A.S."/>
            <person name="Bass D."/>
            <person name="Burki F."/>
        </authorList>
    </citation>
    <scope>NUCLEOTIDE SEQUENCE [LARGE SCALE GENOMIC DNA]</scope>
    <source>
        <strain evidence="2">20-A016</strain>
    </source>
</reference>
<evidence type="ECO:0000313" key="2">
    <source>
        <dbReference type="EMBL" id="MES1921973.1"/>
    </source>
</evidence>
<evidence type="ECO:0000256" key="1">
    <source>
        <dbReference type="SAM" id="Phobius"/>
    </source>
</evidence>
<feature type="transmembrane region" description="Helical" evidence="1">
    <location>
        <begin position="7"/>
        <end position="24"/>
    </location>
</feature>
<dbReference type="EMBL" id="JBDODL010002012">
    <property type="protein sequence ID" value="MES1921973.1"/>
    <property type="molecule type" value="Genomic_DNA"/>
</dbReference>
<name>A0ABV2AQM3_9EUKA</name>
<feature type="transmembrane region" description="Helical" evidence="1">
    <location>
        <begin position="111"/>
        <end position="131"/>
    </location>
</feature>
<feature type="transmembrane region" description="Helical" evidence="1">
    <location>
        <begin position="80"/>
        <end position="104"/>
    </location>
</feature>
<gene>
    <name evidence="2" type="ORF">MHBO_003500</name>
</gene>
<protein>
    <submittedName>
        <fullName evidence="2">Uncharacterized protein</fullName>
    </submittedName>
</protein>
<dbReference type="Proteomes" id="UP001439008">
    <property type="component" value="Unassembled WGS sequence"/>
</dbReference>
<keyword evidence="1" id="KW-0812">Transmembrane</keyword>
<accession>A0ABV2AQM3</accession>